<dbReference type="SUPFAM" id="SSF111369">
    <property type="entry name" value="HlyD-like secretion proteins"/>
    <property type="match status" value="1"/>
</dbReference>
<organism evidence="4 5">
    <name type="scientific">Ectothiorhodospira magna</name>
    <dbReference type="NCBI Taxonomy" id="867345"/>
    <lineage>
        <taxon>Bacteria</taxon>
        <taxon>Pseudomonadati</taxon>
        <taxon>Pseudomonadota</taxon>
        <taxon>Gammaproteobacteria</taxon>
        <taxon>Chromatiales</taxon>
        <taxon>Ectothiorhodospiraceae</taxon>
        <taxon>Ectothiorhodospira</taxon>
    </lineage>
</organism>
<feature type="coiled-coil region" evidence="2">
    <location>
        <begin position="108"/>
        <end position="176"/>
    </location>
</feature>
<dbReference type="InterPro" id="IPR006143">
    <property type="entry name" value="RND_pump_MFP"/>
</dbReference>
<keyword evidence="5" id="KW-1185">Reference proteome</keyword>
<reference evidence="4 5" key="1">
    <citation type="submission" date="2016-10" db="EMBL/GenBank/DDBJ databases">
        <authorList>
            <person name="de Groot N.N."/>
        </authorList>
    </citation>
    <scope>NUCLEOTIDE SEQUENCE [LARGE SCALE GENOMIC DNA]</scope>
    <source>
        <strain evidence="4 5">B7-7</strain>
    </source>
</reference>
<proteinExistence type="inferred from homology"/>
<dbReference type="InterPro" id="IPR058792">
    <property type="entry name" value="Beta-barrel_RND_2"/>
</dbReference>
<dbReference type="Proteomes" id="UP000199496">
    <property type="component" value="Unassembled WGS sequence"/>
</dbReference>
<evidence type="ECO:0000259" key="3">
    <source>
        <dbReference type="Pfam" id="PF25954"/>
    </source>
</evidence>
<feature type="domain" description="CusB-like beta-barrel" evidence="3">
    <location>
        <begin position="241"/>
        <end position="310"/>
    </location>
</feature>
<dbReference type="EMBL" id="FOFO01000015">
    <property type="protein sequence ID" value="SEQ04452.1"/>
    <property type="molecule type" value="Genomic_DNA"/>
</dbReference>
<keyword evidence="2" id="KW-0175">Coiled coil</keyword>
<name>A0A1H9CTA3_9GAMM</name>
<dbReference type="Pfam" id="PF25954">
    <property type="entry name" value="Beta-barrel_RND_2"/>
    <property type="match status" value="1"/>
</dbReference>
<dbReference type="Gene3D" id="2.40.420.20">
    <property type="match status" value="1"/>
</dbReference>
<evidence type="ECO:0000313" key="4">
    <source>
        <dbReference type="EMBL" id="SEQ04452.1"/>
    </source>
</evidence>
<dbReference type="AlphaFoldDB" id="A0A1H9CTA3"/>
<dbReference type="STRING" id="867345.SAMN05421693_11510"/>
<dbReference type="FunFam" id="2.40.30.170:FF:000010">
    <property type="entry name" value="Efflux RND transporter periplasmic adaptor subunit"/>
    <property type="match status" value="1"/>
</dbReference>
<dbReference type="GO" id="GO:0015562">
    <property type="term" value="F:efflux transmembrane transporter activity"/>
    <property type="evidence" value="ECO:0007669"/>
    <property type="project" value="TreeGrafter"/>
</dbReference>
<evidence type="ECO:0000256" key="2">
    <source>
        <dbReference type="SAM" id="Coils"/>
    </source>
</evidence>
<dbReference type="Gene3D" id="1.10.287.470">
    <property type="entry name" value="Helix hairpin bin"/>
    <property type="match status" value="1"/>
</dbReference>
<dbReference type="RefSeq" id="WP_090206620.1">
    <property type="nucleotide sequence ID" value="NZ_FOFO01000015.1"/>
</dbReference>
<dbReference type="Gene3D" id="2.40.30.170">
    <property type="match status" value="1"/>
</dbReference>
<dbReference type="NCBIfam" id="TIGR01730">
    <property type="entry name" value="RND_mfp"/>
    <property type="match status" value="1"/>
</dbReference>
<dbReference type="Gene3D" id="2.40.50.100">
    <property type="match status" value="1"/>
</dbReference>
<evidence type="ECO:0000256" key="1">
    <source>
        <dbReference type="ARBA" id="ARBA00009477"/>
    </source>
</evidence>
<dbReference type="GO" id="GO:1990281">
    <property type="term" value="C:efflux pump complex"/>
    <property type="evidence" value="ECO:0007669"/>
    <property type="project" value="TreeGrafter"/>
</dbReference>
<protein>
    <submittedName>
        <fullName evidence="4">RND family efflux transporter, MFP subunit</fullName>
    </submittedName>
</protein>
<comment type="similarity">
    <text evidence="1">Belongs to the membrane fusion protein (MFP) (TC 8.A.1) family.</text>
</comment>
<dbReference type="OrthoDB" id="9800613at2"/>
<evidence type="ECO:0000313" key="5">
    <source>
        <dbReference type="Proteomes" id="UP000199496"/>
    </source>
</evidence>
<sequence length="404" mass="43744">MNKKHLLTAAAVAALVLLVLVLFRLGSPEGAGQPPASQRGAAAVPVAVAPITRGDITEKAVFTGSLVAAHRVEVATRIAGRLEHLHVDIGDAVAPGTLMAVLDDDEVAQNLEQARAELAVARASLEESQAALAAARRALTRTQELRTQRIASQSELEAAQTELEAQQARVALARSQIDQRQAAVRNAEIRLSHTRIHADAKTQDTPWRVAERFVDQGSLLQANTPILALVDLAPLRARVFVTERDYARLAPGQPVTLTTMAYPGETFTGRVERLSPEFRQASRQTQVEIHVPNEDQRLRPGMFVEARITTRALSDVTLVPVDALVERQGQSGLFLVEDTHEAGPTARFIPVDTGIETRDRVQIISPALEGRVVTLGHHLISDGTRLRPVARDEPDQVRAGSDAP</sequence>
<gene>
    <name evidence="4" type="ORF">SAMN05421693_11510</name>
</gene>
<dbReference type="PANTHER" id="PTHR30469">
    <property type="entry name" value="MULTIDRUG RESISTANCE PROTEIN MDTA"/>
    <property type="match status" value="1"/>
</dbReference>
<accession>A0A1H9CTA3</accession>